<dbReference type="PANTHER" id="PTHR34219:SF3">
    <property type="entry name" value="BLL7967 PROTEIN"/>
    <property type="match status" value="1"/>
</dbReference>
<dbReference type="Pfam" id="PF03929">
    <property type="entry name" value="PepSY_TM"/>
    <property type="match status" value="1"/>
</dbReference>
<accession>A0A0F8XG32</accession>
<feature type="transmembrane region" description="Helical" evidence="1">
    <location>
        <begin position="324"/>
        <end position="347"/>
    </location>
</feature>
<dbReference type="AlphaFoldDB" id="A0A0F8XG32"/>
<evidence type="ECO:0000256" key="1">
    <source>
        <dbReference type="SAM" id="Phobius"/>
    </source>
</evidence>
<dbReference type="PANTHER" id="PTHR34219">
    <property type="entry name" value="IRON-REGULATED INNER MEMBRANE PROTEIN-RELATED"/>
    <property type="match status" value="1"/>
</dbReference>
<proteinExistence type="predicted"/>
<reference evidence="2" key="1">
    <citation type="journal article" date="2015" name="Nature">
        <title>Complex archaea that bridge the gap between prokaryotes and eukaryotes.</title>
        <authorList>
            <person name="Spang A."/>
            <person name="Saw J.H."/>
            <person name="Jorgensen S.L."/>
            <person name="Zaremba-Niedzwiedzka K."/>
            <person name="Martijn J."/>
            <person name="Lind A.E."/>
            <person name="van Eijk R."/>
            <person name="Schleper C."/>
            <person name="Guy L."/>
            <person name="Ettema T.J."/>
        </authorList>
    </citation>
    <scope>NUCLEOTIDE SEQUENCE</scope>
</reference>
<keyword evidence="1" id="KW-0472">Membrane</keyword>
<feature type="transmembrane region" description="Helical" evidence="1">
    <location>
        <begin position="232"/>
        <end position="250"/>
    </location>
</feature>
<feature type="transmembrane region" description="Helical" evidence="1">
    <location>
        <begin position="265"/>
        <end position="284"/>
    </location>
</feature>
<dbReference type="EMBL" id="LAZR01059411">
    <property type="protein sequence ID" value="KKK67843.1"/>
    <property type="molecule type" value="Genomic_DNA"/>
</dbReference>
<feature type="transmembrane region" description="Helical" evidence="1">
    <location>
        <begin position="293"/>
        <end position="312"/>
    </location>
</feature>
<gene>
    <name evidence="2" type="ORF">LCGC14_2950020</name>
</gene>
<feature type="transmembrane region" description="Helical" evidence="1">
    <location>
        <begin position="189"/>
        <end position="211"/>
    </location>
</feature>
<comment type="caution">
    <text evidence="2">The sequence shown here is derived from an EMBL/GenBank/DDBJ whole genome shotgun (WGS) entry which is preliminary data.</text>
</comment>
<feature type="non-terminal residue" evidence="2">
    <location>
        <position position="1"/>
    </location>
</feature>
<protein>
    <recommendedName>
        <fullName evidence="3">PepSY domain-containing protein</fullName>
    </recommendedName>
</protein>
<sequence>VHWKKIIPSFYVFRPKAKWKALWTDAHVGLGLIGLPYQFMFAVTGVYLIVGYSIMTPTVQSFLYDGDAAKIQEISGFTGGPEYTFEGKKLSEPTKIAPFIEKTREKWPDLAINELQLINYGDANMHVKVGGSPQFEDKLLGTGHLTYRVSDGAVVETEDPYAGVGYADGARNLMLRLHYGDFGGYGMKLIYFILGLITCFVIISGVLIWLTARDRKATSQAKRTFNSWLVRVYMAVCLSIFPVTAFTFIAVKCFADTYSGARMDFIFQFFFWTWLVVSVLLLFLRSNYLANKICLILGGILGIMVPVSNGIMTGNWPWETFRQGYFQIFVVDVFWLALSITALLVAFKMKPREKTEPNRKRAAKPKNLSSM</sequence>
<feature type="transmembrane region" description="Helical" evidence="1">
    <location>
        <begin position="28"/>
        <end position="55"/>
    </location>
</feature>
<keyword evidence="1" id="KW-1133">Transmembrane helix</keyword>
<keyword evidence="1" id="KW-0812">Transmembrane</keyword>
<name>A0A0F8XG32_9ZZZZ</name>
<evidence type="ECO:0000313" key="2">
    <source>
        <dbReference type="EMBL" id="KKK67843.1"/>
    </source>
</evidence>
<dbReference type="InterPro" id="IPR005625">
    <property type="entry name" value="PepSY-ass_TM"/>
</dbReference>
<organism evidence="2">
    <name type="scientific">marine sediment metagenome</name>
    <dbReference type="NCBI Taxonomy" id="412755"/>
    <lineage>
        <taxon>unclassified sequences</taxon>
        <taxon>metagenomes</taxon>
        <taxon>ecological metagenomes</taxon>
    </lineage>
</organism>
<evidence type="ECO:0008006" key="3">
    <source>
        <dbReference type="Google" id="ProtNLM"/>
    </source>
</evidence>